<keyword evidence="3" id="KW-1185">Reference proteome</keyword>
<keyword evidence="2" id="KW-0689">Ribosomal protein</keyword>
<dbReference type="InterPro" id="IPR000182">
    <property type="entry name" value="GNAT_dom"/>
</dbReference>
<dbReference type="GO" id="GO:0005840">
    <property type="term" value="C:ribosome"/>
    <property type="evidence" value="ECO:0007669"/>
    <property type="project" value="UniProtKB-KW"/>
</dbReference>
<dbReference type="PROSITE" id="PS51186">
    <property type="entry name" value="GNAT"/>
    <property type="match status" value="1"/>
</dbReference>
<dbReference type="EMBL" id="SNYW01000007">
    <property type="protein sequence ID" value="TDQ83085.1"/>
    <property type="molecule type" value="Genomic_DNA"/>
</dbReference>
<comment type="caution">
    <text evidence="2">The sequence shown here is derived from an EMBL/GenBank/DDBJ whole genome shotgun (WGS) entry which is preliminary data.</text>
</comment>
<proteinExistence type="predicted"/>
<accession>A0A4R6WPQ3</accession>
<keyword evidence="2" id="KW-0687">Ribonucleoprotein</keyword>
<dbReference type="InterPro" id="IPR016181">
    <property type="entry name" value="Acyl_CoA_acyltransferase"/>
</dbReference>
<sequence>MKIRRAAPADLDAIMEIHLKGWLLAYDQFLSEEQIGEMRPAKRRPVWEKLLADPSALILVGAVGEAIDGFLLGGPVKEHEITEGSLFGFDCEIYSLHCRKEVQGQGLGRGLIAAAAAHWRGEGRRALVLWAYADNAWRRFYEKIGGKVVAHGLDDGVPDVAYGWRDLAPLIDNKSARIAPKPLVF</sequence>
<gene>
    <name evidence="2" type="ORF">A8950_1368</name>
</gene>
<name>A0A4R6WPQ3_9PROT</name>
<organism evidence="2 3">
    <name type="scientific">Dongia mobilis</name>
    <dbReference type="NCBI Taxonomy" id="578943"/>
    <lineage>
        <taxon>Bacteria</taxon>
        <taxon>Pseudomonadati</taxon>
        <taxon>Pseudomonadota</taxon>
        <taxon>Alphaproteobacteria</taxon>
        <taxon>Rhodospirillales</taxon>
        <taxon>Dongiaceae</taxon>
        <taxon>Dongia</taxon>
    </lineage>
</organism>
<protein>
    <submittedName>
        <fullName evidence="2">Ribosomal protein S18 acetylase RimI-like enzyme</fullName>
    </submittedName>
</protein>
<dbReference type="Pfam" id="PF08445">
    <property type="entry name" value="FR47"/>
    <property type="match status" value="1"/>
</dbReference>
<dbReference type="InterPro" id="IPR013653">
    <property type="entry name" value="GCN5-like_dom"/>
</dbReference>
<dbReference type="GO" id="GO:0016747">
    <property type="term" value="F:acyltransferase activity, transferring groups other than amino-acyl groups"/>
    <property type="evidence" value="ECO:0007669"/>
    <property type="project" value="InterPro"/>
</dbReference>
<dbReference type="Gene3D" id="3.40.630.30">
    <property type="match status" value="1"/>
</dbReference>
<dbReference type="Proteomes" id="UP000295783">
    <property type="component" value="Unassembled WGS sequence"/>
</dbReference>
<dbReference type="SUPFAM" id="SSF55729">
    <property type="entry name" value="Acyl-CoA N-acyltransferases (Nat)"/>
    <property type="match status" value="1"/>
</dbReference>
<evidence type="ECO:0000313" key="2">
    <source>
        <dbReference type="EMBL" id="TDQ83085.1"/>
    </source>
</evidence>
<dbReference type="RefSeq" id="WP_166645030.1">
    <property type="nucleotide sequence ID" value="NZ_SNYW01000007.1"/>
</dbReference>
<dbReference type="AlphaFoldDB" id="A0A4R6WPQ3"/>
<reference evidence="2 3" key="1">
    <citation type="submission" date="2019-03" db="EMBL/GenBank/DDBJ databases">
        <title>Genomic Encyclopedia of Type Strains, Phase III (KMG-III): the genomes of soil and plant-associated and newly described type strains.</title>
        <authorList>
            <person name="Whitman W."/>
        </authorList>
    </citation>
    <scope>NUCLEOTIDE SEQUENCE [LARGE SCALE GENOMIC DNA]</scope>
    <source>
        <strain evidence="2 3">CGMCC 1.7660</strain>
    </source>
</reference>
<evidence type="ECO:0000313" key="3">
    <source>
        <dbReference type="Proteomes" id="UP000295783"/>
    </source>
</evidence>
<evidence type="ECO:0000259" key="1">
    <source>
        <dbReference type="PROSITE" id="PS51186"/>
    </source>
</evidence>
<feature type="domain" description="N-acetyltransferase" evidence="1">
    <location>
        <begin position="1"/>
        <end position="169"/>
    </location>
</feature>